<dbReference type="Pfam" id="PF02441">
    <property type="entry name" value="Flavoprotein"/>
    <property type="match status" value="1"/>
</dbReference>
<dbReference type="Proteomes" id="UP000461288">
    <property type="component" value="Unassembled WGS sequence"/>
</dbReference>
<dbReference type="GO" id="GO:0010181">
    <property type="term" value="F:FMN binding"/>
    <property type="evidence" value="ECO:0007669"/>
    <property type="project" value="TreeGrafter"/>
</dbReference>
<dbReference type="PANTHER" id="PTHR14359">
    <property type="entry name" value="HOMO-OLIGOMERIC FLAVIN CONTAINING CYS DECARBOXYLASE FAMILY"/>
    <property type="match status" value="1"/>
</dbReference>
<dbReference type="Gene3D" id="3.40.50.1950">
    <property type="entry name" value="Flavin prenyltransferase-like"/>
    <property type="match status" value="1"/>
</dbReference>
<dbReference type="EMBL" id="WTFN01000323">
    <property type="protein sequence ID" value="MWK60357.1"/>
    <property type="molecule type" value="Genomic_DNA"/>
</dbReference>
<dbReference type="InterPro" id="IPR036551">
    <property type="entry name" value="Flavin_trans-like"/>
</dbReference>
<dbReference type="GO" id="GO:0071513">
    <property type="term" value="C:phosphopantothenoylcysteine decarboxylase complex"/>
    <property type="evidence" value="ECO:0007669"/>
    <property type="project" value="TreeGrafter"/>
</dbReference>
<evidence type="ECO:0000313" key="2">
    <source>
        <dbReference type="EMBL" id="MWK60357.1"/>
    </source>
</evidence>
<dbReference type="SUPFAM" id="SSF52507">
    <property type="entry name" value="Homo-oligomeric flavin-containing Cys decarboxylases, HFCD"/>
    <property type="match status" value="1"/>
</dbReference>
<reference evidence="2 3" key="1">
    <citation type="submission" date="2019-12" db="EMBL/GenBank/DDBJ databases">
        <title>Draft genome sequence of Pseudomonas otitidis recovered from a chicken carcass.</title>
        <authorList>
            <person name="Vieira T.R."/>
            <person name="Oliviera E.F.C."/>
            <person name="Silva N.M.V."/>
            <person name="Sambrano G.E."/>
            <person name="Cibulski S.P."/>
            <person name="Cardoso M.R.I."/>
        </authorList>
    </citation>
    <scope>NUCLEOTIDE SEQUENCE [LARGE SCALE GENOMIC DNA]</scope>
    <source>
        <strain evidence="2 3">25_K</strain>
    </source>
</reference>
<evidence type="ECO:0000259" key="1">
    <source>
        <dbReference type="Pfam" id="PF02441"/>
    </source>
</evidence>
<feature type="non-terminal residue" evidence="2">
    <location>
        <position position="1"/>
    </location>
</feature>
<feature type="non-terminal residue" evidence="2">
    <location>
        <position position="125"/>
    </location>
</feature>
<dbReference type="GO" id="GO:0004633">
    <property type="term" value="F:phosphopantothenoylcysteine decarboxylase activity"/>
    <property type="evidence" value="ECO:0007669"/>
    <property type="project" value="TreeGrafter"/>
</dbReference>
<proteinExistence type="predicted"/>
<sequence length="125" mass="12867">ELVNHVRIGSEADLVLVAPATADLLARAASGRADALLTNVLLTARCPVVFAPAMHTEMWQHAATRANVATLRSRGAIVLEPAVGRLTGPDSGPGRLPEPADIEASALAVLADPMIGEAMSAQDLA</sequence>
<protein>
    <submittedName>
        <fullName evidence="2">Phosphopantothenoylcysteine decarboxylase</fullName>
    </submittedName>
</protein>
<dbReference type="InterPro" id="IPR003382">
    <property type="entry name" value="Flavoprotein"/>
</dbReference>
<dbReference type="AlphaFoldDB" id="A0A7X3HEJ5"/>
<accession>A0A7X3HEJ5</accession>
<gene>
    <name evidence="2" type="ORF">GO594_30725</name>
</gene>
<evidence type="ECO:0000313" key="3">
    <source>
        <dbReference type="Proteomes" id="UP000461288"/>
    </source>
</evidence>
<dbReference type="GO" id="GO:0015937">
    <property type="term" value="P:coenzyme A biosynthetic process"/>
    <property type="evidence" value="ECO:0007669"/>
    <property type="project" value="TreeGrafter"/>
</dbReference>
<dbReference type="PANTHER" id="PTHR14359:SF6">
    <property type="entry name" value="PHOSPHOPANTOTHENOYLCYSTEINE DECARBOXYLASE"/>
    <property type="match status" value="1"/>
</dbReference>
<comment type="caution">
    <text evidence="2">The sequence shown here is derived from an EMBL/GenBank/DDBJ whole genome shotgun (WGS) entry which is preliminary data.</text>
</comment>
<name>A0A7X3HEJ5_9GAMM</name>
<organism evidence="2 3">
    <name type="scientific">Metapseudomonas otitidis</name>
    <dbReference type="NCBI Taxonomy" id="319939"/>
    <lineage>
        <taxon>Bacteria</taxon>
        <taxon>Pseudomonadati</taxon>
        <taxon>Pseudomonadota</taxon>
        <taxon>Gammaproteobacteria</taxon>
        <taxon>Pseudomonadales</taxon>
        <taxon>Pseudomonadaceae</taxon>
        <taxon>Metapseudomonas</taxon>
    </lineage>
</organism>
<feature type="domain" description="Flavoprotein" evidence="1">
    <location>
        <begin position="3"/>
        <end position="103"/>
    </location>
</feature>